<keyword evidence="2" id="KW-1185">Reference proteome</keyword>
<accession>A0A0S7BUH3</accession>
<dbReference type="EMBL" id="DF968181">
    <property type="protein sequence ID" value="GAP41730.1"/>
    <property type="molecule type" value="Genomic_DNA"/>
</dbReference>
<evidence type="ECO:0000313" key="2">
    <source>
        <dbReference type="Proteomes" id="UP000053370"/>
    </source>
</evidence>
<sequence>MSNGMGETVVDAKRSPAIRENRVLHRADALLGMIDSSMNESSDSKRQNYHNIIVYFA</sequence>
<dbReference type="RefSeq" id="WP_154664746.1">
    <property type="nucleotide sequence ID" value="NZ_DF968181.1"/>
</dbReference>
<reference evidence="1" key="1">
    <citation type="journal article" date="2015" name="Genome Announc.">
        <title>Draft Genome Sequence of Anaerolineae Strain TC1, a Novel Isolate from a Methanogenic Wastewater Treatment System.</title>
        <authorList>
            <person name="Matsuura N."/>
            <person name="Tourlousse D.M."/>
            <person name="Sun L."/>
            <person name="Toyonaga M."/>
            <person name="Kuroda K."/>
            <person name="Ohashi A."/>
            <person name="Cruz R."/>
            <person name="Yamaguchi T."/>
            <person name="Sekiguchi Y."/>
        </authorList>
    </citation>
    <scope>NUCLEOTIDE SEQUENCE [LARGE SCALE GENOMIC DNA]</scope>
    <source>
        <strain evidence="1">TC1</strain>
    </source>
</reference>
<organism evidence="1">
    <name type="scientific">Flexilinea flocculi</name>
    <dbReference type="NCBI Taxonomy" id="1678840"/>
    <lineage>
        <taxon>Bacteria</taxon>
        <taxon>Bacillati</taxon>
        <taxon>Chloroflexota</taxon>
        <taxon>Anaerolineae</taxon>
        <taxon>Anaerolineales</taxon>
        <taxon>Anaerolineaceae</taxon>
        <taxon>Flexilinea</taxon>
    </lineage>
</organism>
<gene>
    <name evidence="1" type="ORF">ATC1_131726</name>
</gene>
<evidence type="ECO:0000313" key="1">
    <source>
        <dbReference type="EMBL" id="GAP41730.1"/>
    </source>
</evidence>
<name>A0A0S7BUH3_9CHLR</name>
<proteinExistence type="predicted"/>
<dbReference type="AlphaFoldDB" id="A0A0S7BUH3"/>
<dbReference type="Proteomes" id="UP000053370">
    <property type="component" value="Unassembled WGS sequence"/>
</dbReference>
<protein>
    <submittedName>
        <fullName evidence="1">Uncharacterized protein</fullName>
    </submittedName>
</protein>
<dbReference type="STRING" id="1678840.ATC1_131726"/>